<dbReference type="EMBL" id="CAADEZ010000071">
    <property type="protein sequence ID" value="VFJ49414.1"/>
    <property type="molecule type" value="Genomic_DNA"/>
</dbReference>
<sequence>MKEIGIEEINRLHRELEQHPLYSRMDNLENIKIFMKYHVFAVWDFMSLLKSLQRRVSYLELPWQQPAYDMDMVRLINEIVLGEESDLDADGKANSHYGLYLQAMEEIGADSAPVREFVADWKQLSRLPESLGNIVGYHLDLAMNGELHEVAAAFFYGRERLIPDMFSAILKVTEAHRLKCPSLIYYFERHVQLDSEEHGPMAYRFLSHLCDTPEKVAEARQVAKASLIKRRELWDFIAAQIDRSR</sequence>
<organism evidence="3">
    <name type="scientific">Candidatus Kentrum sp. FM</name>
    <dbReference type="NCBI Taxonomy" id="2126340"/>
    <lineage>
        <taxon>Bacteria</taxon>
        <taxon>Pseudomonadati</taxon>
        <taxon>Pseudomonadota</taxon>
        <taxon>Gammaproteobacteria</taxon>
        <taxon>Candidatus Kentrum</taxon>
    </lineage>
</organism>
<dbReference type="Gene3D" id="1.20.910.10">
    <property type="entry name" value="Heme oxygenase-like"/>
    <property type="match status" value="1"/>
</dbReference>
<reference evidence="3" key="1">
    <citation type="submission" date="2019-02" db="EMBL/GenBank/DDBJ databases">
        <authorList>
            <person name="Gruber-Vodicka R. H."/>
            <person name="Seah K. B. B."/>
        </authorList>
    </citation>
    <scope>NUCLEOTIDE SEQUENCE</scope>
    <source>
        <strain evidence="1">BECK_BZ163</strain>
        <strain evidence="3">BECK_BZ164</strain>
        <strain evidence="2">BECK_BZ165</strain>
    </source>
</reference>
<dbReference type="EMBL" id="CAADFL010000252">
    <property type="protein sequence ID" value="VFK12702.1"/>
    <property type="molecule type" value="Genomic_DNA"/>
</dbReference>
<evidence type="ECO:0000313" key="1">
    <source>
        <dbReference type="EMBL" id="VFJ49414.1"/>
    </source>
</evidence>
<dbReference type="Pfam" id="PF11251">
    <property type="entry name" value="DUF3050"/>
    <property type="match status" value="1"/>
</dbReference>
<dbReference type="EMBL" id="CAADFA010000073">
    <property type="protein sequence ID" value="VFJ49635.1"/>
    <property type="molecule type" value="Genomic_DNA"/>
</dbReference>
<name>A0A450W6K6_9GAMM</name>
<dbReference type="AlphaFoldDB" id="A0A450W6K6"/>
<dbReference type="InterPro" id="IPR016084">
    <property type="entry name" value="Haem_Oase-like_multi-hlx"/>
</dbReference>
<evidence type="ECO:0008006" key="4">
    <source>
        <dbReference type="Google" id="ProtNLM"/>
    </source>
</evidence>
<protein>
    <recommendedName>
        <fullName evidence="4">DUF3050 domain-containing protein</fullName>
    </recommendedName>
</protein>
<gene>
    <name evidence="1" type="ORF">BECKFM1743A_GA0114220_100715</name>
    <name evidence="3" type="ORF">BECKFM1743B_GA0114221_102521</name>
    <name evidence="2" type="ORF">BECKFM1743C_GA0114222_100736</name>
</gene>
<dbReference type="SUPFAM" id="SSF48613">
    <property type="entry name" value="Heme oxygenase-like"/>
    <property type="match status" value="1"/>
</dbReference>
<evidence type="ECO:0000313" key="3">
    <source>
        <dbReference type="EMBL" id="VFK12702.1"/>
    </source>
</evidence>
<accession>A0A450W6K6</accession>
<dbReference type="InterPro" id="IPR024423">
    <property type="entry name" value="DUF3050"/>
</dbReference>
<evidence type="ECO:0000313" key="2">
    <source>
        <dbReference type="EMBL" id="VFJ49635.1"/>
    </source>
</evidence>
<proteinExistence type="predicted"/>